<reference evidence="11 12" key="1">
    <citation type="submission" date="2007-01" db="EMBL/GenBank/DDBJ databases">
        <title>Complete sequence of Psychromonas ingrahamii 37.</title>
        <authorList>
            <consortium name="US DOE Joint Genome Institute"/>
            <person name="Copeland A."/>
            <person name="Lucas S."/>
            <person name="Lapidus A."/>
            <person name="Barry K."/>
            <person name="Detter J.C."/>
            <person name="Glavina del Rio T."/>
            <person name="Hammon N."/>
            <person name="Israni S."/>
            <person name="Dalin E."/>
            <person name="Tice H."/>
            <person name="Pitluck S."/>
            <person name="Thompson L.S."/>
            <person name="Brettin T."/>
            <person name="Bruce D."/>
            <person name="Han C."/>
            <person name="Tapia R."/>
            <person name="Schmutz J."/>
            <person name="Larimer F."/>
            <person name="Land M."/>
            <person name="Hauser L."/>
            <person name="Kyrpides N."/>
            <person name="Ivanova N."/>
            <person name="Staley J."/>
            <person name="Richardson P."/>
        </authorList>
    </citation>
    <scope>NUCLEOTIDE SEQUENCE [LARGE SCALE GENOMIC DNA]</scope>
    <source>
        <strain evidence="11 12">37</strain>
    </source>
</reference>
<name>A1T0Y1_PSYIN</name>
<dbReference type="SMART" id="SM00052">
    <property type="entry name" value="EAL"/>
    <property type="match status" value="1"/>
</dbReference>
<dbReference type="InterPro" id="IPR035919">
    <property type="entry name" value="EAL_sf"/>
</dbReference>
<dbReference type="KEGG" id="pin:Ping_3722"/>
<dbReference type="InterPro" id="IPR011006">
    <property type="entry name" value="CheY-like_superfamily"/>
</dbReference>
<comment type="catalytic activity">
    <reaction evidence="4">
        <text>3',3'-c-di-GMP + H2O = 5'-phosphoguanylyl(3'-&gt;5')guanosine + H(+)</text>
        <dbReference type="Rhea" id="RHEA:24902"/>
        <dbReference type="ChEBI" id="CHEBI:15377"/>
        <dbReference type="ChEBI" id="CHEBI:15378"/>
        <dbReference type="ChEBI" id="CHEBI:58754"/>
        <dbReference type="ChEBI" id="CHEBI:58805"/>
        <dbReference type="EC" id="3.1.4.52"/>
    </reaction>
    <physiologicalReaction direction="left-to-right" evidence="4">
        <dbReference type="Rhea" id="RHEA:24903"/>
    </physiologicalReaction>
</comment>
<dbReference type="InterPro" id="IPR000014">
    <property type="entry name" value="PAS"/>
</dbReference>
<dbReference type="PROSITE" id="PS50887">
    <property type="entry name" value="GGDEF"/>
    <property type="match status" value="1"/>
</dbReference>
<dbReference type="SUPFAM" id="SSF52172">
    <property type="entry name" value="CheY-like"/>
    <property type="match status" value="1"/>
</dbReference>
<dbReference type="PROSITE" id="PS50113">
    <property type="entry name" value="PAC"/>
    <property type="match status" value="1"/>
</dbReference>
<dbReference type="FunFam" id="3.30.70.270:FF:000001">
    <property type="entry name" value="Diguanylate cyclase domain protein"/>
    <property type="match status" value="1"/>
</dbReference>
<dbReference type="InterPro" id="IPR001633">
    <property type="entry name" value="EAL_dom"/>
</dbReference>
<evidence type="ECO:0000256" key="1">
    <source>
        <dbReference type="ARBA" id="ARBA00001946"/>
    </source>
</evidence>
<dbReference type="PANTHER" id="PTHR44757:SF2">
    <property type="entry name" value="BIOFILM ARCHITECTURE MAINTENANCE PROTEIN MBAA"/>
    <property type="match status" value="1"/>
</dbReference>
<dbReference type="SUPFAM" id="SSF141868">
    <property type="entry name" value="EAL domain-like"/>
    <property type="match status" value="1"/>
</dbReference>
<dbReference type="InterPro" id="IPR029787">
    <property type="entry name" value="Nucleotide_cyclase"/>
</dbReference>
<dbReference type="GO" id="GO:0071732">
    <property type="term" value="P:cellular response to nitric oxide"/>
    <property type="evidence" value="ECO:0007669"/>
    <property type="project" value="UniProtKB-ARBA"/>
</dbReference>
<dbReference type="Pfam" id="PF00563">
    <property type="entry name" value="EAL"/>
    <property type="match status" value="1"/>
</dbReference>
<dbReference type="InterPro" id="IPR035965">
    <property type="entry name" value="PAS-like_dom_sf"/>
</dbReference>
<feature type="domain" description="Response regulatory" evidence="6">
    <location>
        <begin position="9"/>
        <end position="126"/>
    </location>
</feature>
<dbReference type="CDD" id="cd01948">
    <property type="entry name" value="EAL"/>
    <property type="match status" value="1"/>
</dbReference>
<dbReference type="SUPFAM" id="SSF55785">
    <property type="entry name" value="PYP-like sensor domain (PAS domain)"/>
    <property type="match status" value="1"/>
</dbReference>
<evidence type="ECO:0000313" key="12">
    <source>
        <dbReference type="Proteomes" id="UP000000639"/>
    </source>
</evidence>
<evidence type="ECO:0000259" key="7">
    <source>
        <dbReference type="PROSITE" id="PS50112"/>
    </source>
</evidence>
<dbReference type="SMART" id="SM00267">
    <property type="entry name" value="GGDEF"/>
    <property type="match status" value="1"/>
</dbReference>
<evidence type="ECO:0000256" key="3">
    <source>
        <dbReference type="ARBA" id="ARBA00022636"/>
    </source>
</evidence>
<dbReference type="FunFam" id="3.20.20.450:FF:000001">
    <property type="entry name" value="Cyclic di-GMP phosphodiesterase yahA"/>
    <property type="match status" value="1"/>
</dbReference>
<dbReference type="AlphaFoldDB" id="A1T0Y1"/>
<feature type="domain" description="GGDEF" evidence="10">
    <location>
        <begin position="305"/>
        <end position="439"/>
    </location>
</feature>
<feature type="domain" description="EAL" evidence="9">
    <location>
        <begin position="448"/>
        <end position="704"/>
    </location>
</feature>
<dbReference type="InterPro" id="IPR052155">
    <property type="entry name" value="Biofilm_reg_signaling"/>
</dbReference>
<proteinExistence type="predicted"/>
<dbReference type="Pfam" id="PF00072">
    <property type="entry name" value="Response_reg"/>
    <property type="match status" value="1"/>
</dbReference>
<feature type="domain" description="PAC" evidence="8">
    <location>
        <begin position="221"/>
        <end position="273"/>
    </location>
</feature>
<evidence type="ECO:0000259" key="9">
    <source>
        <dbReference type="PROSITE" id="PS50883"/>
    </source>
</evidence>
<dbReference type="InterPro" id="IPR000700">
    <property type="entry name" value="PAS-assoc_C"/>
</dbReference>
<dbReference type="InterPro" id="IPR043128">
    <property type="entry name" value="Rev_trsase/Diguanyl_cyclase"/>
</dbReference>
<dbReference type="RefSeq" id="WP_011771944.1">
    <property type="nucleotide sequence ID" value="NC_008709.1"/>
</dbReference>
<dbReference type="InterPro" id="IPR000160">
    <property type="entry name" value="GGDEF_dom"/>
</dbReference>
<dbReference type="SMART" id="SM00448">
    <property type="entry name" value="REC"/>
    <property type="match status" value="1"/>
</dbReference>
<dbReference type="CDD" id="cd01949">
    <property type="entry name" value="GGDEF"/>
    <property type="match status" value="1"/>
</dbReference>
<feature type="modified residue" description="4-aspartylphosphate" evidence="5">
    <location>
        <position position="58"/>
    </location>
</feature>
<keyword evidence="5" id="KW-0597">Phosphoprotein</keyword>
<accession>A1T0Y1</accession>
<dbReference type="PROSITE" id="PS50112">
    <property type="entry name" value="PAS"/>
    <property type="match status" value="1"/>
</dbReference>
<dbReference type="CDD" id="cd00130">
    <property type="entry name" value="PAS"/>
    <property type="match status" value="1"/>
</dbReference>
<dbReference type="Pfam" id="PF00990">
    <property type="entry name" value="GGDEF"/>
    <property type="match status" value="1"/>
</dbReference>
<dbReference type="InterPro" id="IPR001789">
    <property type="entry name" value="Sig_transdc_resp-reg_receiver"/>
</dbReference>
<keyword evidence="12" id="KW-1185">Reference proteome</keyword>
<dbReference type="eggNOG" id="COG5001">
    <property type="taxonomic scope" value="Bacteria"/>
</dbReference>
<comment type="cofactor">
    <cofactor evidence="1">
        <name>Mg(2+)</name>
        <dbReference type="ChEBI" id="CHEBI:18420"/>
    </cofactor>
</comment>
<dbReference type="Pfam" id="PF13426">
    <property type="entry name" value="PAS_9"/>
    <property type="match status" value="1"/>
</dbReference>
<evidence type="ECO:0000259" key="6">
    <source>
        <dbReference type="PROSITE" id="PS50110"/>
    </source>
</evidence>
<dbReference type="Proteomes" id="UP000000639">
    <property type="component" value="Chromosome"/>
</dbReference>
<keyword evidence="3" id="KW-0973">c-di-GMP</keyword>
<dbReference type="Gene3D" id="3.20.20.450">
    <property type="entry name" value="EAL domain"/>
    <property type="match status" value="1"/>
</dbReference>
<dbReference type="EMBL" id="CP000510">
    <property type="protein sequence ID" value="ABM05396.1"/>
    <property type="molecule type" value="Genomic_DNA"/>
</dbReference>
<dbReference type="HOGENOM" id="CLU_000445_70_50_6"/>
<evidence type="ECO:0000256" key="5">
    <source>
        <dbReference type="PROSITE-ProRule" id="PRU00169"/>
    </source>
</evidence>
<dbReference type="Gene3D" id="3.30.450.20">
    <property type="entry name" value="PAS domain"/>
    <property type="match status" value="1"/>
</dbReference>
<dbReference type="NCBIfam" id="TIGR00254">
    <property type="entry name" value="GGDEF"/>
    <property type="match status" value="1"/>
</dbReference>
<evidence type="ECO:0000256" key="2">
    <source>
        <dbReference type="ARBA" id="ARBA00012282"/>
    </source>
</evidence>
<dbReference type="PROSITE" id="PS50110">
    <property type="entry name" value="RESPONSE_REGULATORY"/>
    <property type="match status" value="1"/>
</dbReference>
<evidence type="ECO:0000259" key="8">
    <source>
        <dbReference type="PROSITE" id="PS50113"/>
    </source>
</evidence>
<dbReference type="PROSITE" id="PS50883">
    <property type="entry name" value="EAL"/>
    <property type="match status" value="1"/>
</dbReference>
<evidence type="ECO:0000256" key="4">
    <source>
        <dbReference type="ARBA" id="ARBA00051114"/>
    </source>
</evidence>
<evidence type="ECO:0000313" key="11">
    <source>
        <dbReference type="EMBL" id="ABM05396.1"/>
    </source>
</evidence>
<dbReference type="GO" id="GO:0000160">
    <property type="term" value="P:phosphorelay signal transduction system"/>
    <property type="evidence" value="ECO:0007669"/>
    <property type="project" value="InterPro"/>
</dbReference>
<dbReference type="NCBIfam" id="TIGR00229">
    <property type="entry name" value="sensory_box"/>
    <property type="match status" value="1"/>
</dbReference>
<sequence>MPNNIPQPKILIVDDRIENIRSMKRVLELIDAELYTAQSGIEALGFLLRHDFSMILLDVMMPEMDGFETAELIRGNLNSQHTPIIFVTAADKDESFEFKGYDVGAVDYLYKPIQPHILQRKVRFFLQLSNNKSLLENSLCELKRVKDHNELLLKSTAEGIISLDPMGKINFANPAAKQLLMYNDDTILGIDYAHIQGTDNLTSPFKDCALHHTALSKRIIHDDQQSFHCFDGSSFPVEFTASPICKTNSESSGIVLVFQDISERKKTEQQLTRLAQYDCLTGLPNRALFTSLLSQAISRSDRRKNKLALLFLDLDRFKQVNDSLGHDVGDLLLQQVAQRLQLATLEGGTVSRLGGDEFMVILEEVNSESHKAAKLAQKMITSLDAPFNILGREVLISTSIGIALCSGSTQCIDSLLKRADMAMYRAKEQGRNNFQFYTAELQQQASKSIELENRLRHALQRKEFFLHYQPQVDTNSGQIIGLEALLRWQPDGQALISPEEFIPVAEEAGLIVPIGEWVLREACSQLHRWHRSGLLSPTVKMAVNLSVRQLEHTSLLSTLTQILQETGLKPSQLELEITETAVMKDPDLVVNILHSIHAMGIQLSLDDFGTGYSSLRYLKLLPLHVLKIDRSFINDIGGKQRDQAILESIIYLSRNLDLTVVAEGVETQEQLDFLSRFNCHSIQGYYISKPKSAANIEKLLHKNKDGNLLPMKTSVIPDRLILLPEVY</sequence>
<dbReference type="GO" id="GO:0071111">
    <property type="term" value="F:cyclic-guanylate-specific phosphodiesterase activity"/>
    <property type="evidence" value="ECO:0007669"/>
    <property type="project" value="UniProtKB-EC"/>
</dbReference>
<organism evidence="11 12">
    <name type="scientific">Psychromonas ingrahamii (strain DSM 17664 / CCUG 51855 / 37)</name>
    <dbReference type="NCBI Taxonomy" id="357804"/>
    <lineage>
        <taxon>Bacteria</taxon>
        <taxon>Pseudomonadati</taxon>
        <taxon>Pseudomonadota</taxon>
        <taxon>Gammaproteobacteria</taxon>
        <taxon>Alteromonadales</taxon>
        <taxon>Psychromonadaceae</taxon>
        <taxon>Psychromonas</taxon>
    </lineage>
</organism>
<evidence type="ECO:0000259" key="10">
    <source>
        <dbReference type="PROSITE" id="PS50887"/>
    </source>
</evidence>
<dbReference type="STRING" id="357804.Ping_3722"/>
<dbReference type="Gene3D" id="3.30.70.270">
    <property type="match status" value="1"/>
</dbReference>
<dbReference type="SUPFAM" id="SSF55073">
    <property type="entry name" value="Nucleotide cyclase"/>
    <property type="match status" value="1"/>
</dbReference>
<dbReference type="EC" id="3.1.4.52" evidence="2"/>
<gene>
    <name evidence="11" type="ordered locus">Ping_3722</name>
</gene>
<dbReference type="OrthoDB" id="9816034at2"/>
<feature type="domain" description="PAS" evidence="7">
    <location>
        <begin position="145"/>
        <end position="189"/>
    </location>
</feature>
<dbReference type="PANTHER" id="PTHR44757">
    <property type="entry name" value="DIGUANYLATE CYCLASE DGCP"/>
    <property type="match status" value="1"/>
</dbReference>
<dbReference type="Gene3D" id="3.40.50.2300">
    <property type="match status" value="1"/>
</dbReference>
<protein>
    <recommendedName>
        <fullName evidence="2">cyclic-guanylate-specific phosphodiesterase</fullName>
        <ecNumber evidence="2">3.1.4.52</ecNumber>
    </recommendedName>
</protein>